<protein>
    <submittedName>
        <fullName evidence="1">Uncharacterized protein</fullName>
    </submittedName>
</protein>
<proteinExistence type="predicted"/>
<dbReference type="PRINTS" id="PR00313">
    <property type="entry name" value="CABNDNGRPT"/>
</dbReference>
<name>A0A1Q9ASK3_9HYPH</name>
<dbReference type="InterPro" id="IPR019960">
    <property type="entry name" value="T1SS_VCA0849"/>
</dbReference>
<dbReference type="Gene3D" id="2.150.10.10">
    <property type="entry name" value="Serralysin-like metalloprotease, C-terminal"/>
    <property type="match status" value="4"/>
</dbReference>
<organism evidence="1 2">
    <name type="scientific">Xaviernesmea oryzae</name>
    <dbReference type="NCBI Taxonomy" id="464029"/>
    <lineage>
        <taxon>Bacteria</taxon>
        <taxon>Pseudomonadati</taxon>
        <taxon>Pseudomonadota</taxon>
        <taxon>Alphaproteobacteria</taxon>
        <taxon>Hyphomicrobiales</taxon>
        <taxon>Rhizobiaceae</taxon>
        <taxon>Rhizobium/Agrobacterium group</taxon>
        <taxon>Xaviernesmea</taxon>
    </lineage>
</organism>
<dbReference type="SUPFAM" id="SSF51120">
    <property type="entry name" value="beta-Roll"/>
    <property type="match status" value="2"/>
</dbReference>
<dbReference type="InterPro" id="IPR011049">
    <property type="entry name" value="Serralysin-like_metalloprot_C"/>
</dbReference>
<sequence length="492" mass="50860">MAKIQYGAGFDIFALDQIYGSDVAAISASATRLIYSGLDGAQIVVSGKALVLKNGAVKSGTVTGVSFVNADGATLLQVTGGTFKAKDLYAAYAKHDSVEQLAEALFAGHDTIKGTNGDDEILGLNPGNDTVFGMGGEDFIEGSAGNNKLDGGADWDILSYDPSTYGNKALKTGITLNAATGTVKNPWGGTDKIANFEEFRGTNAKDTMTGSKADEGFAGLKGADVIDGGAGYDTLRYSRDERFGGTKAIVANLDKGKVTDGFGTVETVKNIESITGTRFGDSFTGDAKDNSFRGLAGVDSYKGGAGWDTVNLNGESNDAQDHGARVDMRLSSGQIVDDGYGNTETTVSIENIQGTRFSDDLVMGADDGLVNGRGGDDRITAGAGEQVLIGGEGSDTFVFLSAADSSAGTNKRDIIKDFSQAEADHIDLSALGVSLEFVGEGSLSAGSAKLAYSYNTDGNTIVSADTDGDGQAELQFLLKGKIALVQDDFILA</sequence>
<gene>
    <name evidence="1" type="ORF">BJF93_16105</name>
</gene>
<keyword evidence="2" id="KW-1185">Reference proteome</keyword>
<accession>A0A1Q9ASK3</accession>
<dbReference type="EMBL" id="MKIP01000057">
    <property type="protein sequence ID" value="OLP58407.1"/>
    <property type="molecule type" value="Genomic_DNA"/>
</dbReference>
<reference evidence="1 2" key="1">
    <citation type="submission" date="2016-09" db="EMBL/GenBank/DDBJ databases">
        <title>Rhizobium sp. nov., a novel species isolated from the rice rhizosphere.</title>
        <authorList>
            <person name="Zhao J."/>
            <person name="Zhang X."/>
        </authorList>
    </citation>
    <scope>NUCLEOTIDE SEQUENCE [LARGE SCALE GENOMIC DNA]</scope>
    <source>
        <strain evidence="1 2">1.7048</strain>
    </source>
</reference>
<dbReference type="GO" id="GO:0005509">
    <property type="term" value="F:calcium ion binding"/>
    <property type="evidence" value="ECO:0007669"/>
    <property type="project" value="InterPro"/>
</dbReference>
<dbReference type="NCBIfam" id="TIGR03661">
    <property type="entry name" value="T1SS_VCA0849"/>
    <property type="match status" value="1"/>
</dbReference>
<dbReference type="AlphaFoldDB" id="A0A1Q9ASK3"/>
<evidence type="ECO:0000313" key="2">
    <source>
        <dbReference type="Proteomes" id="UP000186364"/>
    </source>
</evidence>
<evidence type="ECO:0000313" key="1">
    <source>
        <dbReference type="EMBL" id="OLP58407.1"/>
    </source>
</evidence>
<dbReference type="Proteomes" id="UP000186364">
    <property type="component" value="Unassembled WGS sequence"/>
</dbReference>
<dbReference type="RefSeq" id="WP_075628832.1">
    <property type="nucleotide sequence ID" value="NZ_FOAM01000030.1"/>
</dbReference>
<dbReference type="Pfam" id="PF00353">
    <property type="entry name" value="HemolysinCabind"/>
    <property type="match status" value="4"/>
</dbReference>
<comment type="caution">
    <text evidence="1">The sequence shown here is derived from an EMBL/GenBank/DDBJ whole genome shotgun (WGS) entry which is preliminary data.</text>
</comment>
<dbReference type="InterPro" id="IPR001343">
    <property type="entry name" value="Hemolysn_Ca-bd"/>
</dbReference>